<reference evidence="1 2" key="1">
    <citation type="submission" date="2014-04" db="EMBL/GenBank/DDBJ databases">
        <title>Evolutionary Origins and Diversification of the Mycorrhizal Mutualists.</title>
        <authorList>
            <consortium name="DOE Joint Genome Institute"/>
            <consortium name="Mycorrhizal Genomics Consortium"/>
            <person name="Kohler A."/>
            <person name="Kuo A."/>
            <person name="Nagy L.G."/>
            <person name="Floudas D."/>
            <person name="Copeland A."/>
            <person name="Barry K.W."/>
            <person name="Cichocki N."/>
            <person name="Veneault-Fourrey C."/>
            <person name="LaButti K."/>
            <person name="Lindquist E.A."/>
            <person name="Lipzen A."/>
            <person name="Lundell T."/>
            <person name="Morin E."/>
            <person name="Murat C."/>
            <person name="Riley R."/>
            <person name="Ohm R."/>
            <person name="Sun H."/>
            <person name="Tunlid A."/>
            <person name="Henrissat B."/>
            <person name="Grigoriev I.V."/>
            <person name="Hibbett D.S."/>
            <person name="Martin F."/>
        </authorList>
    </citation>
    <scope>NUCLEOTIDE SEQUENCE [LARGE SCALE GENOMIC DNA]</scope>
    <source>
        <strain evidence="1 2">FD-317 M1</strain>
    </source>
</reference>
<dbReference type="HOGENOM" id="CLU_1938399_0_0_1"/>
<dbReference type="EMBL" id="KN834768">
    <property type="protein sequence ID" value="KIK62202.1"/>
    <property type="molecule type" value="Genomic_DNA"/>
</dbReference>
<dbReference type="Proteomes" id="UP000053593">
    <property type="component" value="Unassembled WGS sequence"/>
</dbReference>
<gene>
    <name evidence="1" type="ORF">GYMLUDRAFT_58404</name>
</gene>
<accession>A0A0D0CSB9</accession>
<evidence type="ECO:0000313" key="1">
    <source>
        <dbReference type="EMBL" id="KIK62202.1"/>
    </source>
</evidence>
<sequence>MQPQAGSLLVQSWAPHHQLDIPTTAAFLQDIYPGKWQFNADAIATKINEAAACAKCHAEAALMSKYLLVESCEFLDGQVMEIWVGLKSHLKVSHTQQSSGVSTEVKFELPKSVLVEDLQDALEKAALEHQ</sequence>
<organism evidence="1 2">
    <name type="scientific">Collybiopsis luxurians FD-317 M1</name>
    <dbReference type="NCBI Taxonomy" id="944289"/>
    <lineage>
        <taxon>Eukaryota</taxon>
        <taxon>Fungi</taxon>
        <taxon>Dikarya</taxon>
        <taxon>Basidiomycota</taxon>
        <taxon>Agaricomycotina</taxon>
        <taxon>Agaricomycetes</taxon>
        <taxon>Agaricomycetidae</taxon>
        <taxon>Agaricales</taxon>
        <taxon>Marasmiineae</taxon>
        <taxon>Omphalotaceae</taxon>
        <taxon>Collybiopsis</taxon>
        <taxon>Collybiopsis luxurians</taxon>
    </lineage>
</organism>
<name>A0A0D0CSB9_9AGAR</name>
<dbReference type="AlphaFoldDB" id="A0A0D0CSB9"/>
<evidence type="ECO:0000313" key="2">
    <source>
        <dbReference type="Proteomes" id="UP000053593"/>
    </source>
</evidence>
<keyword evidence="2" id="KW-1185">Reference proteome</keyword>
<protein>
    <submittedName>
        <fullName evidence="1">Uncharacterized protein</fullName>
    </submittedName>
</protein>
<proteinExistence type="predicted"/>